<evidence type="ECO:0000313" key="1">
    <source>
        <dbReference type="EMBL" id="QRN90735.1"/>
    </source>
</evidence>
<dbReference type="EMBL" id="CP069389">
    <property type="protein sequence ID" value="QRN90735.1"/>
    <property type="molecule type" value="Genomic_DNA"/>
</dbReference>
<protein>
    <submittedName>
        <fullName evidence="1">Transcriptional regulator</fullName>
    </submittedName>
</protein>
<evidence type="ECO:0000313" key="2">
    <source>
        <dbReference type="Proteomes" id="UP000640299"/>
    </source>
</evidence>
<proteinExistence type="predicted"/>
<accession>A0AB37HTY7</accession>
<reference evidence="1" key="1">
    <citation type="submission" date="2021-02" db="EMBL/GenBank/DDBJ databases">
        <title>cfr and optrA-positive Staphylococcus spp.</title>
        <authorList>
            <person name="Chen L."/>
        </authorList>
    </citation>
    <scope>NUCLEOTIDE SEQUENCE</scope>
    <source>
        <strain evidence="1">GDQ20D70P</strain>
    </source>
</reference>
<dbReference type="NCBIfam" id="TIGR01636">
    <property type="entry name" value="phage_rinA"/>
    <property type="match status" value="1"/>
</dbReference>
<dbReference type="AlphaFoldDB" id="A0AB37HTY7"/>
<organism evidence="1 2">
    <name type="scientific">Mammaliicoccus sciuri</name>
    <name type="common">Staphylococcus sciuri</name>
    <dbReference type="NCBI Taxonomy" id="1296"/>
    <lineage>
        <taxon>Bacteria</taxon>
        <taxon>Bacillati</taxon>
        <taxon>Bacillota</taxon>
        <taxon>Bacilli</taxon>
        <taxon>Bacillales</taxon>
        <taxon>Staphylococcaceae</taxon>
        <taxon>Mammaliicoccus</taxon>
    </lineage>
</organism>
<dbReference type="InterPro" id="IPR006523">
    <property type="entry name" value="RinA"/>
</dbReference>
<name>A0AB37HTY7_MAMSC</name>
<sequence>MRNSTIKYLEEELCNYDHTRKRMKELREEIRTPWQPQDENIGGGRSNNNVSTTELTATRLVNDKRIEHLQRVTIAIEKVYEEGNQLERDLMSMYYFKKPRLLTVAGIIDKLHISRSHFFRIKKGIIIKLADELGIEH</sequence>
<dbReference type="Proteomes" id="UP000640299">
    <property type="component" value="Chromosome"/>
</dbReference>
<gene>
    <name evidence="1" type="ORF">JRU67_11850</name>
</gene>
<dbReference type="RefSeq" id="WP_204178140.1">
    <property type="nucleotide sequence ID" value="NZ_CP069389.1"/>
</dbReference>